<protein>
    <recommendedName>
        <fullName evidence="11">RILP-like protein 2</fullName>
    </recommendedName>
</protein>
<evidence type="ECO:0000256" key="2">
    <source>
        <dbReference type="ARBA" id="ARBA00004300"/>
    </source>
</evidence>
<dbReference type="PROSITE" id="PS51777">
    <property type="entry name" value="RH2"/>
    <property type="match status" value="1"/>
</dbReference>
<evidence type="ECO:0000256" key="7">
    <source>
        <dbReference type="ARBA" id="ARBA00023054"/>
    </source>
</evidence>
<dbReference type="PANTHER" id="PTHR21502:SF7">
    <property type="entry name" value="RAB-INTERACTING LYSOSOMAL PROTEIN"/>
    <property type="match status" value="1"/>
</dbReference>
<evidence type="ECO:0000256" key="12">
    <source>
        <dbReference type="SAM" id="Coils"/>
    </source>
</evidence>
<evidence type="ECO:0000259" key="14">
    <source>
        <dbReference type="PROSITE" id="PS51776"/>
    </source>
</evidence>
<evidence type="ECO:0000313" key="17">
    <source>
        <dbReference type="Proteomes" id="UP000281406"/>
    </source>
</evidence>
<dbReference type="EMBL" id="RJVU01057378">
    <property type="protein sequence ID" value="ROK28186.1"/>
    <property type="molecule type" value="Genomic_DNA"/>
</dbReference>
<keyword evidence="17" id="KW-1185">Reference proteome</keyword>
<dbReference type="SUPFAM" id="SSF161256">
    <property type="entry name" value="RILP dimerisation region"/>
    <property type="match status" value="1"/>
</dbReference>
<comment type="caution">
    <text evidence="16">The sequence shown here is derived from an EMBL/GenBank/DDBJ whole genome shotgun (WGS) entry which is preliminary data.</text>
</comment>
<evidence type="ECO:0000256" key="11">
    <source>
        <dbReference type="ARBA" id="ARBA00040819"/>
    </source>
</evidence>
<keyword evidence="9" id="KW-0206">Cytoskeleton</keyword>
<keyword evidence="8" id="KW-0969">Cilium</keyword>
<dbReference type="PANTHER" id="PTHR21502">
    <property type="entry name" value="ZINC FINGER PROTEIN DZIP1"/>
    <property type="match status" value="1"/>
</dbReference>
<evidence type="ECO:0000256" key="9">
    <source>
        <dbReference type="ARBA" id="ARBA00023212"/>
    </source>
</evidence>
<evidence type="ECO:0000313" key="16">
    <source>
        <dbReference type="EMBL" id="ROK28186.1"/>
    </source>
</evidence>
<evidence type="ECO:0000256" key="5">
    <source>
        <dbReference type="ARBA" id="ARBA00022490"/>
    </source>
</evidence>
<dbReference type="InterPro" id="IPR021563">
    <property type="entry name" value="RILP_dimer"/>
</dbReference>
<feature type="domain" description="RH1" evidence="14">
    <location>
        <begin position="17"/>
        <end position="105"/>
    </location>
</feature>
<evidence type="ECO:0000256" key="1">
    <source>
        <dbReference type="ARBA" id="ARBA00004138"/>
    </source>
</evidence>
<dbReference type="Proteomes" id="UP000281406">
    <property type="component" value="Unassembled WGS sequence"/>
</dbReference>
<dbReference type="GO" id="GO:0051959">
    <property type="term" value="F:dynein light intermediate chain binding"/>
    <property type="evidence" value="ECO:0007669"/>
    <property type="project" value="TreeGrafter"/>
</dbReference>
<feature type="region of interest" description="Disordered" evidence="13">
    <location>
        <begin position="398"/>
        <end position="437"/>
    </location>
</feature>
<dbReference type="CDD" id="cd14445">
    <property type="entry name" value="RILP-like"/>
    <property type="match status" value="1"/>
</dbReference>
<keyword evidence="6" id="KW-0653">Protein transport</keyword>
<evidence type="ECO:0000256" key="10">
    <source>
        <dbReference type="ARBA" id="ARBA00023273"/>
    </source>
</evidence>
<feature type="compositionally biased region" description="Low complexity" evidence="13">
    <location>
        <begin position="398"/>
        <end position="409"/>
    </location>
</feature>
<evidence type="ECO:0000256" key="13">
    <source>
        <dbReference type="SAM" id="MobiDB-lite"/>
    </source>
</evidence>
<accession>A0A3N0XXX3</accession>
<proteinExistence type="predicted"/>
<dbReference type="InterPro" id="IPR034744">
    <property type="entry name" value="RH2"/>
</dbReference>
<sequence>METCVIAVEENQNDIVKTHSCFERTFSSMTVDDVYEIAKLVGSEVEKLIDSYGKSSVEGLVSHIVKVLELLESFAARNQSHKCKEEELLKAFETLQLQQQKKRHVKECDETSNSFESRDWHQKEKKLKETVEVLQSQVYQLKEENQELLTRLQCTHSKEDRTQRQEREVMLKLKEVVDKQRDELRAKVQEISSMSKEVEALQEQQERLMKINAELRHKQNIIQTQLKSAVERRTDLEADLCEKQKEIECLILQLETASVNTAAEMSNSAIDLTDKMIIDLKDPNRPCFTKQEVRDMLFERNELKANLFLVKEELAYYQREILNDERCPGFLLDAVRSAIKKQRTVIKSKMLGIPVSECSTDETDGPLFERSGNEDIDTDSRPQDSRIRNLFGFLTRSSLTRSSGSQPSGLPTSSSTWEIIDPDEQGDKEETQTLSSS</sequence>
<dbReference type="OrthoDB" id="10069524at2759"/>
<keyword evidence="4" id="KW-0813">Transport</keyword>
<comment type="subcellular location">
    <subcellularLocation>
        <location evidence="1">Cell projection</location>
        <location evidence="1">Cilium</location>
    </subcellularLocation>
    <subcellularLocation>
        <location evidence="2">Cytoplasm</location>
        <location evidence="2">Cytoskeleton</location>
        <location evidence="2">Microtubule organizing center</location>
        <location evidence="2">Centrosome</location>
    </subcellularLocation>
    <subcellularLocation>
        <location evidence="3">Cytoplasm</location>
        <location evidence="3">Cytosol</location>
    </subcellularLocation>
</comment>
<dbReference type="InterPro" id="IPR034743">
    <property type="entry name" value="RH1"/>
</dbReference>
<dbReference type="GO" id="GO:0005829">
    <property type="term" value="C:cytosol"/>
    <property type="evidence" value="ECO:0007669"/>
    <property type="project" value="UniProtKB-SubCell"/>
</dbReference>
<dbReference type="GO" id="GO:0005813">
    <property type="term" value="C:centrosome"/>
    <property type="evidence" value="ECO:0007669"/>
    <property type="project" value="UniProtKB-SubCell"/>
</dbReference>
<dbReference type="PROSITE" id="PS51776">
    <property type="entry name" value="RH1"/>
    <property type="match status" value="1"/>
</dbReference>
<feature type="region of interest" description="Disordered" evidence="13">
    <location>
        <begin position="357"/>
        <end position="383"/>
    </location>
</feature>
<dbReference type="AlphaFoldDB" id="A0A3N0XXX3"/>
<dbReference type="FunFam" id="1.20.58.1770:FF:000003">
    <property type="entry name" value="RILP-like protein 2 isoform X1"/>
    <property type="match status" value="1"/>
</dbReference>
<dbReference type="GO" id="GO:0031267">
    <property type="term" value="F:small GTPase binding"/>
    <property type="evidence" value="ECO:0007669"/>
    <property type="project" value="TreeGrafter"/>
</dbReference>
<dbReference type="InterPro" id="IPR051241">
    <property type="entry name" value="DZIP_RILPL"/>
</dbReference>
<evidence type="ECO:0000259" key="15">
    <source>
        <dbReference type="PROSITE" id="PS51777"/>
    </source>
</evidence>
<organism evidence="16 17">
    <name type="scientific">Anabarilius grahami</name>
    <name type="common">Kanglang fish</name>
    <name type="synonym">Barilius grahami</name>
    <dbReference type="NCBI Taxonomy" id="495550"/>
    <lineage>
        <taxon>Eukaryota</taxon>
        <taxon>Metazoa</taxon>
        <taxon>Chordata</taxon>
        <taxon>Craniata</taxon>
        <taxon>Vertebrata</taxon>
        <taxon>Euteleostomi</taxon>
        <taxon>Actinopterygii</taxon>
        <taxon>Neopterygii</taxon>
        <taxon>Teleostei</taxon>
        <taxon>Ostariophysi</taxon>
        <taxon>Cypriniformes</taxon>
        <taxon>Xenocyprididae</taxon>
        <taxon>Xenocypridinae</taxon>
        <taxon>Xenocypridinae incertae sedis</taxon>
        <taxon>Anabarilius</taxon>
    </lineage>
</organism>
<dbReference type="Gene3D" id="1.20.58.1770">
    <property type="match status" value="1"/>
</dbReference>
<evidence type="ECO:0000256" key="4">
    <source>
        <dbReference type="ARBA" id="ARBA00022448"/>
    </source>
</evidence>
<feature type="coiled-coil region" evidence="12">
    <location>
        <begin position="177"/>
        <end position="221"/>
    </location>
</feature>
<feature type="domain" description="RH2" evidence="15">
    <location>
        <begin position="285"/>
        <end position="361"/>
    </location>
</feature>
<dbReference type="GO" id="GO:0036064">
    <property type="term" value="C:ciliary basal body"/>
    <property type="evidence" value="ECO:0007669"/>
    <property type="project" value="TreeGrafter"/>
</dbReference>
<dbReference type="Gene3D" id="6.10.230.10">
    <property type="match status" value="1"/>
</dbReference>
<keyword evidence="7 12" id="KW-0175">Coiled coil</keyword>
<evidence type="ECO:0000256" key="8">
    <source>
        <dbReference type="ARBA" id="ARBA00023069"/>
    </source>
</evidence>
<dbReference type="GO" id="GO:0046983">
    <property type="term" value="F:protein dimerization activity"/>
    <property type="evidence" value="ECO:0007669"/>
    <property type="project" value="InterPro"/>
</dbReference>
<feature type="coiled-coil region" evidence="12">
    <location>
        <begin position="124"/>
        <end position="151"/>
    </location>
</feature>
<reference evidence="16 17" key="1">
    <citation type="submission" date="2018-10" db="EMBL/GenBank/DDBJ databases">
        <title>Genome assembly for a Yunnan-Guizhou Plateau 3E fish, Anabarilius grahami (Regan), and its evolutionary and genetic applications.</title>
        <authorList>
            <person name="Jiang W."/>
        </authorList>
    </citation>
    <scope>NUCLEOTIDE SEQUENCE [LARGE SCALE GENOMIC DNA]</scope>
    <source>
        <strain evidence="16">AG-KIZ</strain>
        <tissue evidence="16">Muscle</tissue>
    </source>
</reference>
<dbReference type="GO" id="GO:0015031">
    <property type="term" value="P:protein transport"/>
    <property type="evidence" value="ECO:0007669"/>
    <property type="project" value="UniProtKB-KW"/>
</dbReference>
<dbReference type="Pfam" id="PF11461">
    <property type="entry name" value="RILP"/>
    <property type="match status" value="1"/>
</dbReference>
<name>A0A3N0XXX3_ANAGA</name>
<evidence type="ECO:0000256" key="6">
    <source>
        <dbReference type="ARBA" id="ARBA00022927"/>
    </source>
</evidence>
<keyword evidence="10" id="KW-0966">Cell projection</keyword>
<dbReference type="Pfam" id="PF09744">
    <property type="entry name" value="RH1"/>
    <property type="match status" value="1"/>
</dbReference>
<dbReference type="GO" id="GO:0060271">
    <property type="term" value="P:cilium assembly"/>
    <property type="evidence" value="ECO:0007669"/>
    <property type="project" value="TreeGrafter"/>
</dbReference>
<keyword evidence="5" id="KW-0963">Cytoplasm</keyword>
<evidence type="ECO:0000256" key="3">
    <source>
        <dbReference type="ARBA" id="ARBA00004514"/>
    </source>
</evidence>
<gene>
    <name evidence="16" type="ORF">DPX16_6527</name>
</gene>